<dbReference type="Proteomes" id="UP001321786">
    <property type="component" value="Chromosome"/>
</dbReference>
<keyword evidence="1" id="KW-0874">Quinone</keyword>
<dbReference type="GO" id="GO:0048038">
    <property type="term" value="F:quinone binding"/>
    <property type="evidence" value="ECO:0007669"/>
    <property type="project" value="UniProtKB-KW"/>
</dbReference>
<evidence type="ECO:0000313" key="3">
    <source>
        <dbReference type="EMBL" id="BEP29439.1"/>
    </source>
</evidence>
<reference evidence="3 4" key="1">
    <citation type="submission" date="2023-08" db="EMBL/GenBank/DDBJ databases">
        <title>Helicovermis profunda gen. nov., sp. nov., a novel mesophilic, fermentative bacterium within the Bacillota from a deep-sea hydrothermal vent chimney.</title>
        <authorList>
            <person name="Miyazaki U."/>
            <person name="Mizutani D."/>
            <person name="Hashimoto Y."/>
            <person name="Tame A."/>
            <person name="Sawayama S."/>
            <person name="Miyazaki J."/>
            <person name="Takai K."/>
            <person name="Nakagawa S."/>
        </authorList>
    </citation>
    <scope>NUCLEOTIDE SEQUENCE [LARGE SCALE GENOMIC DNA]</scope>
    <source>
        <strain evidence="3 4">S502</strain>
    </source>
</reference>
<dbReference type="RefSeq" id="WP_338535072.1">
    <property type="nucleotide sequence ID" value="NZ_AP028654.1"/>
</dbReference>
<proteinExistence type="predicted"/>
<dbReference type="Gene3D" id="3.40.50.12280">
    <property type="match status" value="1"/>
</dbReference>
<dbReference type="KEGG" id="hprf:HLPR_17700"/>
<protein>
    <submittedName>
        <fullName evidence="3">NADH-quinone oxidoreductase subunit B</fullName>
    </submittedName>
</protein>
<sequence length="190" mass="22170">MEIISNNLEKDKKDMRKVWEKIGDYFRANSIWMMWYCTGCGAIEMPPTMTSRFDMEQLGMGPMATPRQADVLLITGYLSAKTLRRVIYSYEQMQDPKYVIGFGSCTINGGIYYDSYATMKQLDHYLPVDLYIAGCMPRPEAVMNGFDTLISMIKKGEAKGWKHYQENYDWYHENQLHSLGEVYVKDEFHE</sequence>
<feature type="domain" description="NADH:ubiquinone oxidoreductase-like 20kDa subunit" evidence="2">
    <location>
        <begin position="37"/>
        <end position="146"/>
    </location>
</feature>
<gene>
    <name evidence="3" type="ORF">HLPR_17700</name>
</gene>
<dbReference type="GO" id="GO:0045271">
    <property type="term" value="C:respiratory chain complex I"/>
    <property type="evidence" value="ECO:0007669"/>
    <property type="project" value="TreeGrafter"/>
</dbReference>
<evidence type="ECO:0000313" key="4">
    <source>
        <dbReference type="Proteomes" id="UP001321786"/>
    </source>
</evidence>
<dbReference type="GO" id="GO:0008137">
    <property type="term" value="F:NADH dehydrogenase (ubiquinone) activity"/>
    <property type="evidence" value="ECO:0007669"/>
    <property type="project" value="TreeGrafter"/>
</dbReference>
<dbReference type="NCBIfam" id="NF005012">
    <property type="entry name" value="PRK06411.1"/>
    <property type="match status" value="1"/>
</dbReference>
<dbReference type="GO" id="GO:0051536">
    <property type="term" value="F:iron-sulfur cluster binding"/>
    <property type="evidence" value="ECO:0007669"/>
    <property type="project" value="InterPro"/>
</dbReference>
<dbReference type="EMBL" id="AP028654">
    <property type="protein sequence ID" value="BEP29439.1"/>
    <property type="molecule type" value="Genomic_DNA"/>
</dbReference>
<dbReference type="SUPFAM" id="SSF56770">
    <property type="entry name" value="HydA/Nqo6-like"/>
    <property type="match status" value="1"/>
</dbReference>
<dbReference type="PANTHER" id="PTHR11995">
    <property type="entry name" value="NADH DEHYDROGENASE"/>
    <property type="match status" value="1"/>
</dbReference>
<evidence type="ECO:0000259" key="2">
    <source>
        <dbReference type="Pfam" id="PF01058"/>
    </source>
</evidence>
<keyword evidence="4" id="KW-1185">Reference proteome</keyword>
<dbReference type="GO" id="GO:0015990">
    <property type="term" value="P:electron transport coupled proton transport"/>
    <property type="evidence" value="ECO:0007669"/>
    <property type="project" value="TreeGrafter"/>
</dbReference>
<dbReference type="PANTHER" id="PTHR11995:SF14">
    <property type="entry name" value="NADH DEHYDROGENASE [UBIQUINONE] IRON-SULFUR PROTEIN 7, MITOCHONDRIAL"/>
    <property type="match status" value="1"/>
</dbReference>
<organism evidence="3 4">
    <name type="scientific">Helicovermis profundi</name>
    <dbReference type="NCBI Taxonomy" id="3065157"/>
    <lineage>
        <taxon>Bacteria</taxon>
        <taxon>Bacillati</taxon>
        <taxon>Bacillota</taxon>
        <taxon>Clostridia</taxon>
        <taxon>Helicovermis</taxon>
    </lineage>
</organism>
<dbReference type="AlphaFoldDB" id="A0AAU9E4B4"/>
<accession>A0AAU9E4B4</accession>
<evidence type="ECO:0000256" key="1">
    <source>
        <dbReference type="ARBA" id="ARBA00022719"/>
    </source>
</evidence>
<name>A0AAU9E4B4_9FIRM</name>
<dbReference type="InterPro" id="IPR006137">
    <property type="entry name" value="NADH_UbQ_OxRdtase-like_20kDa"/>
</dbReference>
<dbReference type="GO" id="GO:0009060">
    <property type="term" value="P:aerobic respiration"/>
    <property type="evidence" value="ECO:0007669"/>
    <property type="project" value="TreeGrafter"/>
</dbReference>
<dbReference type="Pfam" id="PF01058">
    <property type="entry name" value="Oxidored_q6"/>
    <property type="match status" value="1"/>
</dbReference>